<gene>
    <name evidence="4" type="ORF">GTQ55_07250</name>
    <name evidence="3" type="ORF">HNQ53_000939</name>
</gene>
<dbReference type="Proteomes" id="UP000464675">
    <property type="component" value="Chromosome"/>
</dbReference>
<protein>
    <submittedName>
        <fullName evidence="4">Peptidoglycan-binding protein</fullName>
    </submittedName>
</protein>
<organism evidence="3 6">
    <name type="scientific">Microbulbifer hydrolyticus</name>
    <dbReference type="NCBI Taxonomy" id="48074"/>
    <lineage>
        <taxon>Bacteria</taxon>
        <taxon>Pseudomonadati</taxon>
        <taxon>Pseudomonadota</taxon>
        <taxon>Gammaproteobacteria</taxon>
        <taxon>Cellvibrionales</taxon>
        <taxon>Microbulbiferaceae</taxon>
        <taxon>Microbulbifer</taxon>
    </lineage>
</organism>
<feature type="chain" id="PRO_5044645620" evidence="1">
    <location>
        <begin position="25"/>
        <end position="622"/>
    </location>
</feature>
<evidence type="ECO:0000313" key="5">
    <source>
        <dbReference type="Proteomes" id="UP000464675"/>
    </source>
</evidence>
<sequence length="622" mass="68037">MSLRNLLLLPLLALGALGSMQADALCPDGSSFDAGLDFCANEVDVFGPFTGQMVEGCVSYGGGSACTNSYTYPVQGTNIQVLRWSRSFAQNLRGNGDCPAGSVRSATYGNHCYEEVAGAENNIYGNFSQAEVSACQSLSGGTACFTNRWSAGFYLSVKEEMNQQPGVLTNKFGAWLWYIDEQGVNRTHAQLADELAALGVKRIFIKIADGTQNCNLFADACSSTTTDIYKSRGIEPWAWAYNYPNNYSAQADALYYAAQYGYVGFVSDVEVEFNNTTTALHSLFQAFTDARIDAQNNGYTDSSFAIGATTWGNPADQGMNVGIIDQYVDFHMPQTYVEVWGGSYMADPAYWIEVGDCEYRQLGAQKPIWHIVSTEYNQITPAQIEAFMSAAGPNASIWRVPGGSVPQAVWSDWGNLDWERVSFTPGNCSAGNNDLTDRLDDAGDPPPPQVSVPYWNQLDNYYDPYGTCSVTSLAMITDYFGITDPGEVGRTPDYIYERFNGVLQTVSALKSGFNTLAQEAGSAIRNVGKENGTIAELRALASQGTPTIVHGWFTQPGHIMVVTGFDGEYYTVNDPFGKWNLQKWGSYDTSVSGEGQRYPKDAFEYAINDNGTGDDLWIHIFE</sequence>
<feature type="domain" description="Peptidase C39-like" evidence="2">
    <location>
        <begin position="451"/>
        <end position="575"/>
    </location>
</feature>
<evidence type="ECO:0000259" key="2">
    <source>
        <dbReference type="Pfam" id="PF13529"/>
    </source>
</evidence>
<dbReference type="Gene3D" id="3.90.70.10">
    <property type="entry name" value="Cysteine proteinases"/>
    <property type="match status" value="1"/>
</dbReference>
<evidence type="ECO:0000256" key="1">
    <source>
        <dbReference type="SAM" id="SignalP"/>
    </source>
</evidence>
<dbReference type="EMBL" id="JACHHR010000001">
    <property type="protein sequence ID" value="MBB5210751.1"/>
    <property type="molecule type" value="Genomic_DNA"/>
</dbReference>
<keyword evidence="1" id="KW-0732">Signal</keyword>
<dbReference type="RefSeq" id="WP_161858131.1">
    <property type="nucleotide sequence ID" value="NZ_CP047491.1"/>
</dbReference>
<evidence type="ECO:0000313" key="6">
    <source>
        <dbReference type="Proteomes" id="UP000563601"/>
    </source>
</evidence>
<dbReference type="Proteomes" id="UP000563601">
    <property type="component" value="Unassembled WGS sequence"/>
</dbReference>
<dbReference type="EMBL" id="CP047491">
    <property type="protein sequence ID" value="QHQ38803.1"/>
    <property type="molecule type" value="Genomic_DNA"/>
</dbReference>
<evidence type="ECO:0000313" key="4">
    <source>
        <dbReference type="EMBL" id="QHQ38803.1"/>
    </source>
</evidence>
<dbReference type="Pfam" id="PF13529">
    <property type="entry name" value="Peptidase_C39_2"/>
    <property type="match status" value="1"/>
</dbReference>
<dbReference type="InterPro" id="IPR039564">
    <property type="entry name" value="Peptidase_C39-like"/>
</dbReference>
<reference evidence="3 6" key="2">
    <citation type="submission" date="2020-08" db="EMBL/GenBank/DDBJ databases">
        <title>Genomic Encyclopedia of Type Strains, Phase IV (KMG-IV): sequencing the most valuable type-strain genomes for metagenomic binning, comparative biology and taxonomic classification.</title>
        <authorList>
            <person name="Goeker M."/>
        </authorList>
    </citation>
    <scope>NUCLEOTIDE SEQUENCE [LARGE SCALE GENOMIC DNA]</scope>
    <source>
        <strain evidence="3 6">DSM 11525</strain>
    </source>
</reference>
<keyword evidence="5" id="KW-1185">Reference proteome</keyword>
<dbReference type="AlphaFoldDB" id="A0A6P1TAX4"/>
<dbReference type="OrthoDB" id="5711280at2"/>
<accession>A0A6P1TAX4</accession>
<proteinExistence type="predicted"/>
<feature type="signal peptide" evidence="1">
    <location>
        <begin position="1"/>
        <end position="24"/>
    </location>
</feature>
<name>A0A6P1TAX4_9GAMM</name>
<evidence type="ECO:0000313" key="3">
    <source>
        <dbReference type="EMBL" id="MBB5210751.1"/>
    </source>
</evidence>
<reference evidence="4 5" key="1">
    <citation type="submission" date="2020-01" db="EMBL/GenBank/DDBJ databases">
        <title>The possibility of degradation of plastic by Microbulbifer hydrolyticus IRE-31.</title>
        <authorList>
            <person name="Liu L."/>
        </authorList>
    </citation>
    <scope>NUCLEOTIDE SEQUENCE [LARGE SCALE GENOMIC DNA]</scope>
    <source>
        <strain evidence="4 5">IRE-31</strain>
    </source>
</reference>